<reference evidence="1 2" key="1">
    <citation type="submission" date="2013-07" db="EMBL/GenBank/DDBJ databases">
        <title>Complete genome sequence of Bacillus infantis NRRL B-14911 that has potential to induce cardiac disease by antigenic mimicry.</title>
        <authorList>
            <person name="Massilamany C."/>
            <person name="Smith T.P.L."/>
            <person name="Loy J.D."/>
            <person name="Barletta R."/>
            <person name="Reddy J."/>
        </authorList>
    </citation>
    <scope>NUCLEOTIDE SEQUENCE [LARGE SCALE GENOMIC DNA]</scope>
    <source>
        <strain evidence="1 2">NRRL B-14911</strain>
    </source>
</reference>
<evidence type="ECO:0000313" key="1">
    <source>
        <dbReference type="EMBL" id="AGX04127.1"/>
    </source>
</evidence>
<dbReference type="STRING" id="1367477.N288_11075"/>
<gene>
    <name evidence="1" type="ORF">N288_11075</name>
</gene>
<evidence type="ECO:0000313" key="2">
    <source>
        <dbReference type="Proteomes" id="UP000017805"/>
    </source>
</evidence>
<dbReference type="Proteomes" id="UP000017805">
    <property type="component" value="Chromosome"/>
</dbReference>
<keyword evidence="2" id="KW-1185">Reference proteome</keyword>
<name>U5LC02_9BACI</name>
<accession>U5LC02</accession>
<dbReference type="AlphaFoldDB" id="U5LC02"/>
<protein>
    <submittedName>
        <fullName evidence="1">Uncharacterized protein</fullName>
    </submittedName>
</protein>
<proteinExistence type="predicted"/>
<dbReference type="HOGENOM" id="CLU_3380498_0_0_9"/>
<dbReference type="KEGG" id="bif:N288_11075"/>
<organism evidence="1 2">
    <name type="scientific">Bacillus infantis NRRL B-14911</name>
    <dbReference type="NCBI Taxonomy" id="1367477"/>
    <lineage>
        <taxon>Bacteria</taxon>
        <taxon>Bacillati</taxon>
        <taxon>Bacillota</taxon>
        <taxon>Bacilli</taxon>
        <taxon>Bacillales</taxon>
        <taxon>Bacillaceae</taxon>
        <taxon>Bacillus</taxon>
    </lineage>
</organism>
<dbReference type="EMBL" id="CP006643">
    <property type="protein sequence ID" value="AGX04127.1"/>
    <property type="molecule type" value="Genomic_DNA"/>
</dbReference>
<sequence>MFRRFHEQEPAVQPACRIRLTCFLGDFAAEAPA</sequence>